<comment type="caution">
    <text evidence="2">The sequence shown here is derived from an EMBL/GenBank/DDBJ whole genome shotgun (WGS) entry which is preliminary data.</text>
</comment>
<dbReference type="OrthoDB" id="5126240at2"/>
<feature type="transmembrane region" description="Helical" evidence="1">
    <location>
        <begin position="155"/>
        <end position="178"/>
    </location>
</feature>
<protein>
    <recommendedName>
        <fullName evidence="4">DUF308 domain-containing protein</fullName>
    </recommendedName>
</protein>
<feature type="transmembrane region" description="Helical" evidence="1">
    <location>
        <begin position="99"/>
        <end position="120"/>
    </location>
</feature>
<dbReference type="AlphaFoldDB" id="A0A4R8WMA3"/>
<dbReference type="Pfam" id="PF03729">
    <property type="entry name" value="DUF308"/>
    <property type="match status" value="1"/>
</dbReference>
<dbReference type="Proteomes" id="UP000298412">
    <property type="component" value="Unassembled WGS sequence"/>
</dbReference>
<keyword evidence="3" id="KW-1185">Reference proteome</keyword>
<feature type="transmembrane region" description="Helical" evidence="1">
    <location>
        <begin position="42"/>
        <end position="61"/>
    </location>
</feature>
<accession>A0A4R8WMA3</accession>
<feature type="transmembrane region" description="Helical" evidence="1">
    <location>
        <begin position="132"/>
        <end position="149"/>
    </location>
</feature>
<gene>
    <name evidence="2" type="ORF">E3O19_16955</name>
</gene>
<evidence type="ECO:0000313" key="3">
    <source>
        <dbReference type="Proteomes" id="UP000298412"/>
    </source>
</evidence>
<keyword evidence="1" id="KW-1133">Transmembrane helix</keyword>
<keyword evidence="1" id="KW-0472">Membrane</keyword>
<organism evidence="2 3">
    <name type="scientific">Cryobacterium algoritolerans</name>
    <dbReference type="NCBI Taxonomy" id="1259184"/>
    <lineage>
        <taxon>Bacteria</taxon>
        <taxon>Bacillati</taxon>
        <taxon>Actinomycetota</taxon>
        <taxon>Actinomycetes</taxon>
        <taxon>Micrococcales</taxon>
        <taxon>Microbacteriaceae</taxon>
        <taxon>Cryobacterium</taxon>
    </lineage>
</organism>
<evidence type="ECO:0000256" key="1">
    <source>
        <dbReference type="SAM" id="Phobius"/>
    </source>
</evidence>
<dbReference type="InterPro" id="IPR005325">
    <property type="entry name" value="DUF308_memb"/>
</dbReference>
<name>A0A4R8WMA3_9MICO</name>
<reference evidence="2 3" key="1">
    <citation type="submission" date="2019-03" db="EMBL/GenBank/DDBJ databases">
        <title>Genomics of glacier-inhabiting Cryobacterium strains.</title>
        <authorList>
            <person name="Liu Q."/>
            <person name="Xin Y.-H."/>
        </authorList>
    </citation>
    <scope>NUCLEOTIDE SEQUENCE [LARGE SCALE GENOMIC DNA]</scope>
    <source>
        <strain evidence="2 3">MDT1-3</strain>
    </source>
</reference>
<feature type="transmembrane region" description="Helical" evidence="1">
    <location>
        <begin position="12"/>
        <end position="36"/>
    </location>
</feature>
<evidence type="ECO:0000313" key="2">
    <source>
        <dbReference type="EMBL" id="TFC09478.1"/>
    </source>
</evidence>
<proteinExistence type="predicted"/>
<dbReference type="EMBL" id="SOFP01000083">
    <property type="protein sequence ID" value="TFC09478.1"/>
    <property type="molecule type" value="Genomic_DNA"/>
</dbReference>
<keyword evidence="1" id="KW-0812">Transmembrane</keyword>
<dbReference type="RefSeq" id="WP_134569457.1">
    <property type="nucleotide sequence ID" value="NZ_SOFP01000083.1"/>
</dbReference>
<sequence length="199" mass="20931">MANVQAQSAVGGRYWAVPIVRAALALVPAAVITFNANHSAEFGLFVFGAFALLSGIMVGILSRRTLADPRDRSLFVVQASVGVIAGTIALIFHGGGLGFFLYLVTVWAAVTGFVELYSGIRARRRDPGERDWMLVGALTAVLALVFLLLPPNAVVSVGLLGAYLVLLGVYLVIAGFSLKWAATPSARADTASPNDLDTL</sequence>
<feature type="transmembrane region" description="Helical" evidence="1">
    <location>
        <begin position="73"/>
        <end position="93"/>
    </location>
</feature>
<evidence type="ECO:0008006" key="4">
    <source>
        <dbReference type="Google" id="ProtNLM"/>
    </source>
</evidence>